<proteinExistence type="predicted"/>
<dbReference type="Proteomes" id="UP000002385">
    <property type="component" value="Chromosome"/>
</dbReference>
<feature type="compositionally biased region" description="Low complexity" evidence="1">
    <location>
        <begin position="136"/>
        <end position="146"/>
    </location>
</feature>
<feature type="compositionally biased region" description="Low complexity" evidence="1">
    <location>
        <begin position="80"/>
        <end position="103"/>
    </location>
</feature>
<feature type="region of interest" description="Disordered" evidence="1">
    <location>
        <begin position="133"/>
        <end position="185"/>
    </location>
</feature>
<feature type="compositionally biased region" description="Pro residues" evidence="1">
    <location>
        <begin position="154"/>
        <end position="165"/>
    </location>
</feature>
<feature type="region of interest" description="Disordered" evidence="1">
    <location>
        <begin position="1"/>
        <end position="68"/>
    </location>
</feature>
<feature type="region of interest" description="Disordered" evidence="1">
    <location>
        <begin position="80"/>
        <end position="104"/>
    </location>
</feature>
<evidence type="ECO:0000256" key="1">
    <source>
        <dbReference type="SAM" id="MobiDB-lite"/>
    </source>
</evidence>
<feature type="compositionally biased region" description="Low complexity" evidence="1">
    <location>
        <begin position="169"/>
        <end position="185"/>
    </location>
</feature>
<organism evidence="2 3">
    <name type="scientific">Methylorubrum extorquens (strain CM4 / NCIMB 13688)</name>
    <name type="common">Methylobacterium extorquens</name>
    <dbReference type="NCBI Taxonomy" id="440085"/>
    <lineage>
        <taxon>Bacteria</taxon>
        <taxon>Pseudomonadati</taxon>
        <taxon>Pseudomonadota</taxon>
        <taxon>Alphaproteobacteria</taxon>
        <taxon>Hyphomicrobiales</taxon>
        <taxon>Methylobacteriaceae</taxon>
        <taxon>Methylorubrum</taxon>
    </lineage>
</organism>
<feature type="compositionally biased region" description="Polar residues" evidence="1">
    <location>
        <begin position="24"/>
        <end position="33"/>
    </location>
</feature>
<dbReference type="HOGENOM" id="CLU_107552_0_0_5"/>
<reference evidence="2 3" key="2">
    <citation type="journal article" date="2012" name="J. Bacteriol.">
        <title>Complete genome sequences of six strains of the genus Methylobacterium.</title>
        <authorList>
            <person name="Marx C.J."/>
            <person name="Bringel F."/>
            <person name="Chistoserdova L."/>
            <person name="Moulin L."/>
            <person name="Farhan Ul Haque M."/>
            <person name="Fleischman D.E."/>
            <person name="Gruffaz C."/>
            <person name="Jourand P."/>
            <person name="Knief C."/>
            <person name="Lee M.C."/>
            <person name="Muller E.E."/>
            <person name="Nadalig T."/>
            <person name="Peyraud R."/>
            <person name="Roselli S."/>
            <person name="Russ L."/>
            <person name="Goodwin L.A."/>
            <person name="Ivanova N."/>
            <person name="Kyrpides N."/>
            <person name="Lajus A."/>
            <person name="Land M.L."/>
            <person name="Medigue C."/>
            <person name="Mikhailova N."/>
            <person name="Nolan M."/>
            <person name="Woyke T."/>
            <person name="Stolyar S."/>
            <person name="Vorholt J.A."/>
            <person name="Vuilleumier S."/>
        </authorList>
    </citation>
    <scope>NUCLEOTIDE SEQUENCE [LARGE SCALE GENOMIC DNA]</scope>
    <source>
        <strain evidence="3">CM4 / NCIMB 13688</strain>
    </source>
</reference>
<gene>
    <name evidence="2" type="ordered locus">Mchl_4773</name>
</gene>
<dbReference type="KEGG" id="mch:Mchl_4773"/>
<evidence type="ECO:0000313" key="2">
    <source>
        <dbReference type="EMBL" id="ACK85547.1"/>
    </source>
</evidence>
<feature type="compositionally biased region" description="Basic and acidic residues" evidence="1">
    <location>
        <begin position="1"/>
        <end position="10"/>
    </location>
</feature>
<feature type="compositionally biased region" description="Polar residues" evidence="1">
    <location>
        <begin position="48"/>
        <end position="59"/>
    </location>
</feature>
<name>B7KRM0_METC4</name>
<reference evidence="3" key="1">
    <citation type="submission" date="2008-12" db="EMBL/GenBank/DDBJ databases">
        <title>Complete sequence of chromosome of Methylobacterium chloromethanicum CM4.</title>
        <authorList>
            <consortium name="US DOE Joint Genome Institute"/>
            <person name="Lucas S."/>
            <person name="Copeland A."/>
            <person name="Lapidus A."/>
            <person name="Glavina del Rio T."/>
            <person name="Dalin E."/>
            <person name="Tice H."/>
            <person name="Bruce D."/>
            <person name="Goodwin L."/>
            <person name="Pitluck S."/>
            <person name="Chertkov O."/>
            <person name="Brettin T."/>
            <person name="Detter J.C."/>
            <person name="Han C."/>
            <person name="Larimer F."/>
            <person name="Land M."/>
            <person name="Hauser L."/>
            <person name="Kyrpides N."/>
            <person name="Mikhailova N."/>
            <person name="Marx C."/>
            <person name="Richardson P."/>
        </authorList>
    </citation>
    <scope>NUCLEOTIDE SEQUENCE [LARGE SCALE GENOMIC DNA]</scope>
    <source>
        <strain evidence="3">CM4 / NCIMB 13688</strain>
    </source>
</reference>
<accession>B7KRM0</accession>
<protein>
    <submittedName>
        <fullName evidence="2">Uncharacterized protein</fullName>
    </submittedName>
</protein>
<evidence type="ECO:0000313" key="3">
    <source>
        <dbReference type="Proteomes" id="UP000002385"/>
    </source>
</evidence>
<dbReference type="EMBL" id="CP001298">
    <property type="protein sequence ID" value="ACK85547.1"/>
    <property type="molecule type" value="Genomic_DNA"/>
</dbReference>
<dbReference type="AlphaFoldDB" id="B7KRM0"/>
<sequence length="224" mass="22507">MGKFHTDQRPGDPGVSNPRAPPMSTISSSTLQVAAQRPPPPPRHQGSMKDQMSSTISNELSAGSLSSTDATALTSALTSIDTSLSADRTSSSASGSSSKLDPASMKDKIDSLISDQVSAGLLTDNQASELKNLFASGGQSTSSSTSRDIAGAGGPPPAPPGPPPDDAGSDPSSNDNTSSSSVRDLLSSFIKQLQSSQVSSSAYAATGTSKNGYASSALVLDTSA</sequence>